<protein>
    <recommendedName>
        <fullName evidence="4">TAXI family TRAP transporter solute-binding subunit</fullName>
    </recommendedName>
</protein>
<organism evidence="2 3">
    <name type="scientific">Streptomyces sparsogenes DSM 40356</name>
    <dbReference type="NCBI Taxonomy" id="1331668"/>
    <lineage>
        <taxon>Bacteria</taxon>
        <taxon>Bacillati</taxon>
        <taxon>Actinomycetota</taxon>
        <taxon>Actinomycetes</taxon>
        <taxon>Kitasatosporales</taxon>
        <taxon>Streptomycetaceae</taxon>
        <taxon>Streptomyces</taxon>
    </lineage>
</organism>
<evidence type="ECO:0000313" key="3">
    <source>
        <dbReference type="Proteomes" id="UP000186168"/>
    </source>
</evidence>
<feature type="signal peptide" evidence="1">
    <location>
        <begin position="1"/>
        <end position="19"/>
    </location>
</feature>
<keyword evidence="3" id="KW-1185">Reference proteome</keyword>
<dbReference type="SUPFAM" id="SSF53850">
    <property type="entry name" value="Periplasmic binding protein-like II"/>
    <property type="match status" value="1"/>
</dbReference>
<dbReference type="STRING" id="67365.GCA_001704635_01619"/>
<dbReference type="AlphaFoldDB" id="A0A1R1S7V2"/>
<accession>A0A1R1S7V2</accession>
<feature type="chain" id="PRO_5012232644" description="TAXI family TRAP transporter solute-binding subunit" evidence="1">
    <location>
        <begin position="20"/>
        <end position="317"/>
    </location>
</feature>
<comment type="caution">
    <text evidence="2">The sequence shown here is derived from an EMBL/GenBank/DDBJ whole genome shotgun (WGS) entry which is preliminary data.</text>
</comment>
<dbReference type="Proteomes" id="UP000186168">
    <property type="component" value="Unassembled WGS sequence"/>
</dbReference>
<evidence type="ECO:0000313" key="2">
    <source>
        <dbReference type="EMBL" id="OMI34317.1"/>
    </source>
</evidence>
<dbReference type="Pfam" id="PF16868">
    <property type="entry name" value="NMT1_3"/>
    <property type="match status" value="1"/>
</dbReference>
<reference evidence="2 3" key="1">
    <citation type="submission" date="2013-05" db="EMBL/GenBank/DDBJ databases">
        <title>Genome sequence of Streptomyces sparsogenes DSM 40356.</title>
        <authorList>
            <person name="Coyne S."/>
            <person name="Seebeck F.P."/>
        </authorList>
    </citation>
    <scope>NUCLEOTIDE SEQUENCE [LARGE SCALE GENOMIC DNA]</scope>
    <source>
        <strain evidence="2 3">DSM 40356</strain>
    </source>
</reference>
<dbReference type="GeneID" id="96746568"/>
<sequence>MPALPRRRLLTLTAGCALAAGPLQGCAGDGPAGRVRLATGPRGGPYAIFGSRLADEVHRAHDRLTVRVLTTAASVENLRMLGDDRADLALALADSAADATAGRGIFPGPAPVAALARLYLNYLHLVVPADSPIEEPGQLAGRTVSLGAAESGTSVTAGRVLAAAGVRRVHSVRLGLDESIAALTRREVAAFFWSGGAPTRAIARLARRRPVRLVPLGGLAPALRREHGPVYESVSIPAGVYGLRAPVATVATPSYLVCRTGLADDTARAVTGVLFEARGRLPVPDAPGSRLDERYAINTGTVPLHPGAAAYYRAVYG</sequence>
<gene>
    <name evidence="2" type="ORF">SPAR_37073</name>
</gene>
<dbReference type="Gene3D" id="3.40.190.10">
    <property type="entry name" value="Periplasmic binding protein-like II"/>
    <property type="match status" value="2"/>
</dbReference>
<evidence type="ECO:0000256" key="1">
    <source>
        <dbReference type="SAM" id="SignalP"/>
    </source>
</evidence>
<dbReference type="EMBL" id="ASQP01000471">
    <property type="protein sequence ID" value="OMI34317.1"/>
    <property type="molecule type" value="Genomic_DNA"/>
</dbReference>
<dbReference type="InterPro" id="IPR011852">
    <property type="entry name" value="TRAP_TAXI"/>
</dbReference>
<name>A0A1R1S7V2_9ACTN</name>
<proteinExistence type="predicted"/>
<keyword evidence="1" id="KW-0732">Signal</keyword>
<evidence type="ECO:0008006" key="4">
    <source>
        <dbReference type="Google" id="ProtNLM"/>
    </source>
</evidence>
<dbReference type="NCBIfam" id="TIGR02122">
    <property type="entry name" value="TRAP_TAXI"/>
    <property type="match status" value="1"/>
</dbReference>
<dbReference type="PANTHER" id="PTHR42941:SF1">
    <property type="entry name" value="SLL1037 PROTEIN"/>
    <property type="match status" value="1"/>
</dbReference>
<dbReference type="PANTHER" id="PTHR42941">
    <property type="entry name" value="SLL1037 PROTEIN"/>
    <property type="match status" value="1"/>
</dbReference>
<dbReference type="RefSeq" id="WP_079151236.1">
    <property type="nucleotide sequence ID" value="NZ_ASQP01000471.1"/>
</dbReference>